<dbReference type="InterPro" id="IPR036322">
    <property type="entry name" value="WD40_repeat_dom_sf"/>
</dbReference>
<dbReference type="Pfam" id="PF00400">
    <property type="entry name" value="WD40"/>
    <property type="match status" value="1"/>
</dbReference>
<keyword evidence="1" id="KW-0853">WD repeat</keyword>
<sequence>MAAVQYFIERFSVTCNKPMPRLQLACCPSHCAVPWQDKSIRIYENNNLQPPLELTGHHGNVSAMVIGMVRDRLVFCSASEDYVIVWDSDRCYRRSREGVTASGRVVGTLLGKVEHLSLCPLSAKLAAGSGSRVFLLNAEREDVLGVLKAHLGPVTASEFCPWDVNLLISISEDRTFKIWDVKKGDILFESAVLSAYPLLSLFFVEQNSQFITGSGDGQVSNTHTHTHLEQKHERNHRKTRMTRNEVRGTVETAKPVLKIWAQKLQSSHASLQQKASCVWIGNSDGLYLLDLDTSELFEVAIFLLTGDLSISMAGSWAVSNGLGGNMCCLVTSLFGTSIALLEVNSAGLEELCFRMAMDFSVDEQLSVVPSSPLMTMSPLNAELAKHGRKPQRKIGWSLQKHSSIFIYCCLKYLG</sequence>
<proteinExistence type="predicted"/>
<dbReference type="PROSITE" id="PS50082">
    <property type="entry name" value="WD_REPEATS_2"/>
    <property type="match status" value="1"/>
</dbReference>
<dbReference type="AlphaFoldDB" id="A0A8C2DL33"/>
<dbReference type="Proteomes" id="UP000694701">
    <property type="component" value="Unplaced"/>
</dbReference>
<accession>A0A8C2DL33</accession>
<dbReference type="InterPro" id="IPR015943">
    <property type="entry name" value="WD40/YVTN_repeat-like_dom_sf"/>
</dbReference>
<evidence type="ECO:0000313" key="2">
    <source>
        <dbReference type="Ensembl" id="ENSCCRP00020028101.1"/>
    </source>
</evidence>
<reference evidence="2" key="1">
    <citation type="submission" date="2025-08" db="UniProtKB">
        <authorList>
            <consortium name="Ensembl"/>
        </authorList>
    </citation>
    <scope>IDENTIFICATION</scope>
</reference>
<dbReference type="InterPro" id="IPR042411">
    <property type="entry name" value="WDR27"/>
</dbReference>
<dbReference type="SMART" id="SM00320">
    <property type="entry name" value="WD40"/>
    <property type="match status" value="3"/>
</dbReference>
<protein>
    <submittedName>
        <fullName evidence="2">WD repeat domain 27</fullName>
    </submittedName>
</protein>
<dbReference type="Gene3D" id="2.130.10.10">
    <property type="entry name" value="YVTN repeat-like/Quinoprotein amine dehydrogenase"/>
    <property type="match status" value="1"/>
</dbReference>
<dbReference type="PANTHER" id="PTHR44525">
    <property type="entry name" value="WD REPEAT-CONTAINING PROTEIN 27"/>
    <property type="match status" value="1"/>
</dbReference>
<feature type="repeat" description="WD" evidence="1">
    <location>
        <begin position="147"/>
        <end position="189"/>
    </location>
</feature>
<evidence type="ECO:0000313" key="3">
    <source>
        <dbReference type="Proteomes" id="UP000694701"/>
    </source>
</evidence>
<dbReference type="InterPro" id="IPR001680">
    <property type="entry name" value="WD40_rpt"/>
</dbReference>
<dbReference type="SUPFAM" id="SSF50978">
    <property type="entry name" value="WD40 repeat-like"/>
    <property type="match status" value="1"/>
</dbReference>
<evidence type="ECO:0000256" key="1">
    <source>
        <dbReference type="PROSITE-ProRule" id="PRU00221"/>
    </source>
</evidence>
<name>A0A8C2DL33_CYPCA</name>
<organism evidence="2 3">
    <name type="scientific">Cyprinus carpio</name>
    <name type="common">Common carp</name>
    <dbReference type="NCBI Taxonomy" id="7962"/>
    <lineage>
        <taxon>Eukaryota</taxon>
        <taxon>Metazoa</taxon>
        <taxon>Chordata</taxon>
        <taxon>Craniata</taxon>
        <taxon>Vertebrata</taxon>
        <taxon>Euteleostomi</taxon>
        <taxon>Actinopterygii</taxon>
        <taxon>Neopterygii</taxon>
        <taxon>Teleostei</taxon>
        <taxon>Ostariophysi</taxon>
        <taxon>Cypriniformes</taxon>
        <taxon>Cyprinidae</taxon>
        <taxon>Cyprininae</taxon>
        <taxon>Cyprinus</taxon>
    </lineage>
</organism>
<dbReference type="PANTHER" id="PTHR44525:SF1">
    <property type="entry name" value="WD REPEAT-CONTAINING PROTEIN 27"/>
    <property type="match status" value="1"/>
</dbReference>
<dbReference type="Ensembl" id="ENSCCRT00020030814.1">
    <property type="protein sequence ID" value="ENSCCRP00020028101.1"/>
    <property type="gene ID" value="ENSCCRG00020012872.1"/>
</dbReference>